<dbReference type="EMBL" id="RYYR01000018">
    <property type="protein sequence ID" value="RUL50890.1"/>
    <property type="molecule type" value="Genomic_DNA"/>
</dbReference>
<evidence type="ECO:0000256" key="2">
    <source>
        <dbReference type="SAM" id="MobiDB-lite"/>
    </source>
</evidence>
<evidence type="ECO:0000313" key="3">
    <source>
        <dbReference type="EMBL" id="RUL50890.1"/>
    </source>
</evidence>
<proteinExistence type="evidence at transcript level"/>
<name>A0A3S0RIA3_9BACI</name>
<dbReference type="HAMAP" id="MF_01506">
    <property type="entry name" value="Tlp"/>
    <property type="match status" value="1"/>
</dbReference>
<comment type="subcellular location">
    <subcellularLocation>
        <location evidence="1">Spore core</location>
    </subcellularLocation>
</comment>
<protein>
    <recommendedName>
        <fullName evidence="1">Small, acid-soluble spore protein Tlp</fullName>
    </recommendedName>
</protein>
<comment type="similarity">
    <text evidence="1">Belongs to the Tlp family.</text>
</comment>
<dbReference type="RefSeq" id="WP_126659641.1">
    <property type="nucleotide sequence ID" value="NZ_RYYR01000018.1"/>
</dbReference>
<gene>
    <name evidence="1" type="primary">tlp</name>
    <name evidence="3" type="ORF">EK386_13155</name>
</gene>
<sequence>MSKQNQPNPDNRQNNVERLQEMIENTENKMHEAEISMEFASPEEQQRMKEKNARRQHSIAAMKDEIQDEMNARKNSGI</sequence>
<dbReference type="Pfam" id="PF19824">
    <property type="entry name" value="Tlp"/>
    <property type="match status" value="1"/>
</dbReference>
<dbReference type="InterPro" id="IPR017524">
    <property type="entry name" value="SASP_thioredoxin-like"/>
</dbReference>
<dbReference type="AlphaFoldDB" id="A0A3S0RIA3"/>
<keyword evidence="4" id="KW-1185">Reference proteome</keyword>
<dbReference type="GO" id="GO:0030436">
    <property type="term" value="P:asexual sporulation"/>
    <property type="evidence" value="ECO:0007669"/>
    <property type="project" value="UniProtKB-UniRule"/>
</dbReference>
<dbReference type="GO" id="GO:0030435">
    <property type="term" value="P:sporulation resulting in formation of a cellular spore"/>
    <property type="evidence" value="ECO:0007669"/>
    <property type="project" value="UniProtKB-KW"/>
</dbReference>
<feature type="compositionally biased region" description="Low complexity" evidence="2">
    <location>
        <begin position="1"/>
        <end position="14"/>
    </location>
</feature>
<comment type="caution">
    <text evidence="3">The sequence shown here is derived from an EMBL/GenBank/DDBJ whole genome shotgun (WGS) entry which is preliminary data.</text>
</comment>
<evidence type="ECO:0000313" key="4">
    <source>
        <dbReference type="Proteomes" id="UP000287910"/>
    </source>
</evidence>
<dbReference type="NCBIfam" id="TIGR03090">
    <property type="entry name" value="SASP_tlp"/>
    <property type="match status" value="1"/>
</dbReference>
<dbReference type="Proteomes" id="UP000287910">
    <property type="component" value="Unassembled WGS sequence"/>
</dbReference>
<evidence type="ECO:0000256" key="1">
    <source>
        <dbReference type="HAMAP-Rule" id="MF_01506"/>
    </source>
</evidence>
<comment type="induction">
    <text evidence="1">Expressed only in the forespore compartment of sporulating cells.</text>
</comment>
<reference evidence="3 4" key="1">
    <citation type="submission" date="2018-12" db="EMBL/GenBank/DDBJ databases">
        <title>Lysinibacillus antri sp. nov., isolated from a cave soil.</title>
        <authorList>
            <person name="Narsing Rao M.P."/>
            <person name="Zhang H."/>
            <person name="Dong Z.-Y."/>
            <person name="Niu X.-K."/>
            <person name="Zhang K."/>
            <person name="Fang B.-Z."/>
            <person name="Kang Y.-Q."/>
            <person name="Xiao M."/>
            <person name="Li W.-J."/>
        </authorList>
    </citation>
    <scope>NUCLEOTIDE SEQUENCE [LARGE SCALE GENOMIC DNA]</scope>
    <source>
        <strain evidence="3 4">SYSU K30002</strain>
    </source>
</reference>
<keyword evidence="1" id="KW-0749">Sporulation</keyword>
<feature type="region of interest" description="Disordered" evidence="2">
    <location>
        <begin position="1"/>
        <end position="25"/>
    </location>
</feature>
<organism evidence="3 4">
    <name type="scientific">Lysinibacillus antri</name>
    <dbReference type="NCBI Taxonomy" id="2498145"/>
    <lineage>
        <taxon>Bacteria</taxon>
        <taxon>Bacillati</taxon>
        <taxon>Bacillota</taxon>
        <taxon>Bacilli</taxon>
        <taxon>Bacillales</taxon>
        <taxon>Bacillaceae</taxon>
        <taxon>Lysinibacillus</taxon>
    </lineage>
</organism>
<accession>A0A3S0RIA3</accession>